<dbReference type="EMBL" id="UINC01133073">
    <property type="protein sequence ID" value="SVD15784.1"/>
    <property type="molecule type" value="Genomic_DNA"/>
</dbReference>
<sequence>MLNYSNVDLKVCGITTSQSILTAANNSIRSLGFASNNLLGPNTCNDEIIKNLIEECDYYKIESVLLSRYQTTLELIKQIDYTKPKTIACSYFFDKINLTTIKKIFKKLRIGISVNPASFNLKYFQSISHLVNVFYYDLNVYGKKRIKTYSIHDCKNQIRSLKTLNKPIYVGGGIDHKNAKLIIKNTDPQGLDISRSLKDGNNNLCEEKLNKLLKILADDVLL</sequence>
<reference evidence="1" key="1">
    <citation type="submission" date="2018-05" db="EMBL/GenBank/DDBJ databases">
        <authorList>
            <person name="Lanie J.A."/>
            <person name="Ng W.-L."/>
            <person name="Kazmierczak K.M."/>
            <person name="Andrzejewski T.M."/>
            <person name="Davidsen T.M."/>
            <person name="Wayne K.J."/>
            <person name="Tettelin H."/>
            <person name="Glass J.I."/>
            <person name="Rusch D."/>
            <person name="Podicherti R."/>
            <person name="Tsui H.-C.T."/>
            <person name="Winkler M.E."/>
        </authorList>
    </citation>
    <scope>NUCLEOTIDE SEQUENCE</scope>
</reference>
<dbReference type="SUPFAM" id="SSF51366">
    <property type="entry name" value="Ribulose-phoshate binding barrel"/>
    <property type="match status" value="1"/>
</dbReference>
<protein>
    <recommendedName>
        <fullName evidence="2">Phosphoribosylanthranilate isomerase</fullName>
    </recommendedName>
</protein>
<evidence type="ECO:0000313" key="1">
    <source>
        <dbReference type="EMBL" id="SVD15784.1"/>
    </source>
</evidence>
<dbReference type="Gene3D" id="3.20.20.70">
    <property type="entry name" value="Aldolase class I"/>
    <property type="match status" value="1"/>
</dbReference>
<organism evidence="1">
    <name type="scientific">marine metagenome</name>
    <dbReference type="NCBI Taxonomy" id="408172"/>
    <lineage>
        <taxon>unclassified sequences</taxon>
        <taxon>metagenomes</taxon>
        <taxon>ecological metagenomes</taxon>
    </lineage>
</organism>
<accession>A0A382T0V0</accession>
<evidence type="ECO:0008006" key="2">
    <source>
        <dbReference type="Google" id="ProtNLM"/>
    </source>
</evidence>
<gene>
    <name evidence="1" type="ORF">METZ01_LOCUS368638</name>
</gene>
<name>A0A382T0V0_9ZZZZ</name>
<dbReference type="InterPro" id="IPR011060">
    <property type="entry name" value="RibuloseP-bd_barrel"/>
</dbReference>
<proteinExistence type="predicted"/>
<dbReference type="AlphaFoldDB" id="A0A382T0V0"/>
<dbReference type="InterPro" id="IPR013785">
    <property type="entry name" value="Aldolase_TIM"/>
</dbReference>